<gene>
    <name evidence="1" type="ORF">Scep_007364</name>
</gene>
<name>A0AAP0KCD9_9MAGN</name>
<evidence type="ECO:0000313" key="1">
    <source>
        <dbReference type="EMBL" id="KAK9148607.1"/>
    </source>
</evidence>
<keyword evidence="2" id="KW-1185">Reference proteome</keyword>
<evidence type="ECO:0000313" key="2">
    <source>
        <dbReference type="Proteomes" id="UP001419268"/>
    </source>
</evidence>
<comment type="caution">
    <text evidence="1">The sequence shown here is derived from an EMBL/GenBank/DDBJ whole genome shotgun (WGS) entry which is preliminary data.</text>
</comment>
<dbReference type="EMBL" id="JBBNAG010000003">
    <property type="protein sequence ID" value="KAK9148607.1"/>
    <property type="molecule type" value="Genomic_DNA"/>
</dbReference>
<dbReference type="Proteomes" id="UP001419268">
    <property type="component" value="Unassembled WGS sequence"/>
</dbReference>
<protein>
    <submittedName>
        <fullName evidence="1">Uncharacterized protein</fullName>
    </submittedName>
</protein>
<dbReference type="AlphaFoldDB" id="A0AAP0KCD9"/>
<proteinExistence type="predicted"/>
<reference evidence="1 2" key="1">
    <citation type="submission" date="2024-01" db="EMBL/GenBank/DDBJ databases">
        <title>Genome assemblies of Stephania.</title>
        <authorList>
            <person name="Yang L."/>
        </authorList>
    </citation>
    <scope>NUCLEOTIDE SEQUENCE [LARGE SCALE GENOMIC DNA]</scope>
    <source>
        <strain evidence="1">JXDWG</strain>
        <tissue evidence="1">Leaf</tissue>
    </source>
</reference>
<organism evidence="1 2">
    <name type="scientific">Stephania cephalantha</name>
    <dbReference type="NCBI Taxonomy" id="152367"/>
    <lineage>
        <taxon>Eukaryota</taxon>
        <taxon>Viridiplantae</taxon>
        <taxon>Streptophyta</taxon>
        <taxon>Embryophyta</taxon>
        <taxon>Tracheophyta</taxon>
        <taxon>Spermatophyta</taxon>
        <taxon>Magnoliopsida</taxon>
        <taxon>Ranunculales</taxon>
        <taxon>Menispermaceae</taxon>
        <taxon>Menispermoideae</taxon>
        <taxon>Cissampelideae</taxon>
        <taxon>Stephania</taxon>
    </lineage>
</organism>
<accession>A0AAP0KCD9</accession>
<sequence>MVQPRMWDSDELDGCTTEDASPIYYGGLPTPPYAPMLYHYALVSTFEHCGFIVVLLTHLDQPTTNEDNGAMCNDPKI</sequence>